<accession>A0ACC7NX77</accession>
<evidence type="ECO:0000313" key="1">
    <source>
        <dbReference type="EMBL" id="MFM9327692.1"/>
    </source>
</evidence>
<organism evidence="1 2">
    <name type="scientific">Paenibacillus mesotrionivorans</name>
    <dbReference type="NCBI Taxonomy" id="3160968"/>
    <lineage>
        <taxon>Bacteria</taxon>
        <taxon>Bacillati</taxon>
        <taxon>Bacillota</taxon>
        <taxon>Bacilli</taxon>
        <taxon>Bacillales</taxon>
        <taxon>Paenibacillaceae</taxon>
        <taxon>Paenibacillus</taxon>
    </lineage>
</organism>
<gene>
    <name evidence="1" type="ORF">ACI1P1_05175</name>
</gene>
<protein>
    <submittedName>
        <fullName evidence="1">CPBP family intramembrane glutamic endopeptidase</fullName>
        <ecNumber evidence="1">3.4.-.-</ecNumber>
    </submittedName>
</protein>
<keyword evidence="1" id="KW-0378">Hydrolase</keyword>
<comment type="caution">
    <text evidence="1">The sequence shown here is derived from an EMBL/GenBank/DDBJ whole genome shotgun (WGS) entry which is preliminary data.</text>
</comment>
<reference evidence="1" key="1">
    <citation type="submission" date="2024-12" db="EMBL/GenBank/DDBJ databases">
        <authorList>
            <person name="Wu N."/>
        </authorList>
    </citation>
    <scope>NUCLEOTIDE SEQUENCE</scope>
    <source>
        <strain evidence="1">P15</strain>
    </source>
</reference>
<dbReference type="EC" id="3.4.-.-" evidence="1"/>
<dbReference type="Proteomes" id="UP001631969">
    <property type="component" value="Unassembled WGS sequence"/>
</dbReference>
<dbReference type="EMBL" id="JBJURJ010000003">
    <property type="protein sequence ID" value="MFM9327692.1"/>
    <property type="molecule type" value="Genomic_DNA"/>
</dbReference>
<keyword evidence="2" id="KW-1185">Reference proteome</keyword>
<evidence type="ECO:0000313" key="2">
    <source>
        <dbReference type="Proteomes" id="UP001631969"/>
    </source>
</evidence>
<proteinExistence type="predicted"/>
<name>A0ACC7NX77_9BACL</name>
<sequence>MQISDERNAAVIPIHWNKKLIMLAVLGIILYFGSNITLSLVKGNTTEGGLETPAVKPAQAGEAALQYASSKLGLTAEAPEAALLSDKRASGFIAKYNLRKAYEDNLSAYMHLDYWLVSADLPNGEKIRVKVGLDKPEVLGWELLTDQPNRTPGSGLAIASEALRAAGHNPEEFAYQGSSTISAQEPASFTFISHNLGVSDAAFAVTVKVSGDRAVAVTPELRMPQSYLDWMDQQERIVRLTSVGFLIFTAVMGIAALVLAIVNRKRVSWSRGLLLTGIFLALFLIQNFNVTQAMLMAETTALTMEALAAIIMNVIIMGLALLLALAVWFSLLSGEQQLRRLDLKLWPRWRDPEFGREMFYGMGRGYLICLFILGIQQAAFLIAGLAFDSFTINDPSQSTWNMKWAILFPASAWVAAIMEEAIYRVFGIAVLKRLFRFTFPAVLVSSFIWGLGHTGYSIFPSYTRLMEVTVLGLIFGYVFLRYGFFTAVFAHAIMDSLLMSIYLMVEQPTLSHILAGIFYIILPALIGFIIRYLHPRFGGPRRRPPEATEPPYGVPQG</sequence>